<evidence type="ECO:0000256" key="5">
    <source>
        <dbReference type="ARBA" id="ARBA00023136"/>
    </source>
</evidence>
<keyword evidence="3 6" id="KW-0812">Transmembrane</keyword>
<dbReference type="PRINTS" id="PR01035">
    <property type="entry name" value="TCRTETA"/>
</dbReference>
<protein>
    <submittedName>
        <fullName evidence="8">Tetracycline resistance MFS efflux pump</fullName>
    </submittedName>
</protein>
<comment type="subcellular location">
    <subcellularLocation>
        <location evidence="1">Membrane</location>
        <topology evidence="1">Multi-pass membrane protein</topology>
    </subcellularLocation>
</comment>
<feature type="transmembrane region" description="Helical" evidence="6">
    <location>
        <begin position="334"/>
        <end position="355"/>
    </location>
</feature>
<feature type="transmembrane region" description="Helical" evidence="6">
    <location>
        <begin position="127"/>
        <end position="150"/>
    </location>
</feature>
<feature type="transmembrane region" description="Helical" evidence="6">
    <location>
        <begin position="280"/>
        <end position="303"/>
    </location>
</feature>
<feature type="transmembrane region" description="Helical" evidence="6">
    <location>
        <begin position="71"/>
        <end position="91"/>
    </location>
</feature>
<dbReference type="InterPro" id="IPR011701">
    <property type="entry name" value="MFS"/>
</dbReference>
<evidence type="ECO:0000256" key="4">
    <source>
        <dbReference type="ARBA" id="ARBA00022989"/>
    </source>
</evidence>
<feature type="transmembrane region" description="Helical" evidence="6">
    <location>
        <begin position="243"/>
        <end position="260"/>
    </location>
</feature>
<keyword evidence="2" id="KW-0813">Transport</keyword>
<name>A0ABP9DWJ3_9GAMM</name>
<dbReference type="Proteomes" id="UP001501323">
    <property type="component" value="Unassembled WGS sequence"/>
</dbReference>
<proteinExistence type="predicted"/>
<dbReference type="CDD" id="cd17388">
    <property type="entry name" value="MFS_TetA"/>
    <property type="match status" value="1"/>
</dbReference>
<dbReference type="SUPFAM" id="SSF103473">
    <property type="entry name" value="MFS general substrate transporter"/>
    <property type="match status" value="1"/>
</dbReference>
<feature type="domain" description="Major facilitator superfamily (MFS) profile" evidence="7">
    <location>
        <begin position="33"/>
        <end position="429"/>
    </location>
</feature>
<dbReference type="InterPro" id="IPR020846">
    <property type="entry name" value="MFS_dom"/>
</dbReference>
<dbReference type="PANTHER" id="PTHR23504">
    <property type="entry name" value="MAJOR FACILITATOR SUPERFAMILY DOMAIN-CONTAINING PROTEIN 10"/>
    <property type="match status" value="1"/>
</dbReference>
<feature type="transmembrane region" description="Helical" evidence="6">
    <location>
        <begin position="162"/>
        <end position="184"/>
    </location>
</feature>
<dbReference type="PROSITE" id="PS50850">
    <property type="entry name" value="MFS"/>
    <property type="match status" value="1"/>
</dbReference>
<feature type="transmembrane region" description="Helical" evidence="6">
    <location>
        <begin position="103"/>
        <end position="121"/>
    </location>
</feature>
<evidence type="ECO:0000256" key="2">
    <source>
        <dbReference type="ARBA" id="ARBA00022448"/>
    </source>
</evidence>
<evidence type="ECO:0000313" key="9">
    <source>
        <dbReference type="Proteomes" id="UP001501323"/>
    </source>
</evidence>
<organism evidence="8 9">
    <name type="scientific">Luteimonas vadosa</name>
    <dbReference type="NCBI Taxonomy" id="1165507"/>
    <lineage>
        <taxon>Bacteria</taxon>
        <taxon>Pseudomonadati</taxon>
        <taxon>Pseudomonadota</taxon>
        <taxon>Gammaproteobacteria</taxon>
        <taxon>Lysobacterales</taxon>
        <taxon>Lysobacteraceae</taxon>
        <taxon>Luteimonas</taxon>
    </lineage>
</organism>
<feature type="transmembrane region" description="Helical" evidence="6">
    <location>
        <begin position="310"/>
        <end position="328"/>
    </location>
</feature>
<accession>A0ABP9DWJ3</accession>
<dbReference type="Pfam" id="PF07690">
    <property type="entry name" value="MFS_1"/>
    <property type="match status" value="1"/>
</dbReference>
<evidence type="ECO:0000313" key="8">
    <source>
        <dbReference type="EMBL" id="GAA4857251.1"/>
    </source>
</evidence>
<dbReference type="RefSeq" id="WP_345294025.1">
    <property type="nucleotide sequence ID" value="NZ_BAABJY010000001.1"/>
</dbReference>
<feature type="transmembrane region" description="Helical" evidence="6">
    <location>
        <begin position="367"/>
        <end position="393"/>
    </location>
</feature>
<evidence type="ECO:0000259" key="7">
    <source>
        <dbReference type="PROSITE" id="PS50850"/>
    </source>
</evidence>
<feature type="transmembrane region" description="Helical" evidence="6">
    <location>
        <begin position="190"/>
        <end position="210"/>
    </location>
</feature>
<keyword evidence="4 6" id="KW-1133">Transmembrane helix</keyword>
<dbReference type="InterPro" id="IPR001958">
    <property type="entry name" value="Tet-R_TetA/multi-R_MdtG-like"/>
</dbReference>
<keyword evidence="5 6" id="KW-0472">Membrane</keyword>
<evidence type="ECO:0000256" key="6">
    <source>
        <dbReference type="SAM" id="Phobius"/>
    </source>
</evidence>
<dbReference type="EMBL" id="BAABJY010000001">
    <property type="protein sequence ID" value="GAA4857251.1"/>
    <property type="molecule type" value="Genomic_DNA"/>
</dbReference>
<comment type="caution">
    <text evidence="8">The sequence shown here is derived from an EMBL/GenBank/DDBJ whole genome shotgun (WGS) entry which is preliminary data.</text>
</comment>
<sequence length="442" mass="46673">MVLERARDRARLRALPPPAADVTPASPPARRAALAFIFVVVLVDVLAFGLIIPVLPHLIKGFVGGDTADAAFWVFVFGTTFAAIQFVSAPIQGTLSDRFGRRPVILLSCLGLGVDFMLMALAQSLPWLLVGRIVSGVASASFTTANAYVADVVPPGERAKSYGMLGAAFGIGFIAGPLAGGWLGAIDLRLPFWFAAGLALANFCYGWFVLPESLPPERRSTRFDWSHANPFGALLLLKRYPQVFGLAAVVFIANLAHYVYPSVFVLFADYQYAWGPREVSWVLAAVGVLSVVVNAGLVGRLVARLGERRTLLLGLGCGAMGFMVYGLADVGWVFLLGLPVSALWALAAPATQALITRAVGPDVQGRIQGALMSLVSLAGILGPAVFAGSFAHFIGDDAGVHLPGAPWYIAAALLGVGLLLAWRHARDDIEAPADIAKAVSKS</sequence>
<feature type="transmembrane region" description="Helical" evidence="6">
    <location>
        <begin position="405"/>
        <end position="422"/>
    </location>
</feature>
<dbReference type="InterPro" id="IPR036259">
    <property type="entry name" value="MFS_trans_sf"/>
</dbReference>
<keyword evidence="9" id="KW-1185">Reference proteome</keyword>
<dbReference type="PANTHER" id="PTHR23504:SF15">
    <property type="entry name" value="MAJOR FACILITATOR SUPERFAMILY (MFS) PROFILE DOMAIN-CONTAINING PROTEIN"/>
    <property type="match status" value="1"/>
</dbReference>
<reference evidence="9" key="1">
    <citation type="journal article" date="2019" name="Int. J. Syst. Evol. Microbiol.">
        <title>The Global Catalogue of Microorganisms (GCM) 10K type strain sequencing project: providing services to taxonomists for standard genome sequencing and annotation.</title>
        <authorList>
            <consortium name="The Broad Institute Genomics Platform"/>
            <consortium name="The Broad Institute Genome Sequencing Center for Infectious Disease"/>
            <person name="Wu L."/>
            <person name="Ma J."/>
        </authorList>
    </citation>
    <scope>NUCLEOTIDE SEQUENCE [LARGE SCALE GENOMIC DNA]</scope>
    <source>
        <strain evidence="9">JCM 18392</strain>
    </source>
</reference>
<gene>
    <name evidence="8" type="ORF">GCM10023332_06190</name>
</gene>
<evidence type="ECO:0000256" key="1">
    <source>
        <dbReference type="ARBA" id="ARBA00004141"/>
    </source>
</evidence>
<evidence type="ECO:0000256" key="3">
    <source>
        <dbReference type="ARBA" id="ARBA00022692"/>
    </source>
</evidence>
<dbReference type="Gene3D" id="1.20.1250.20">
    <property type="entry name" value="MFS general substrate transporter like domains"/>
    <property type="match status" value="1"/>
</dbReference>
<feature type="transmembrane region" description="Helical" evidence="6">
    <location>
        <begin position="33"/>
        <end position="59"/>
    </location>
</feature>